<dbReference type="InterPro" id="IPR008978">
    <property type="entry name" value="HSP20-like_chaperone"/>
</dbReference>
<evidence type="ECO:0000256" key="1">
    <source>
        <dbReference type="PROSITE-ProRule" id="PRU00285"/>
    </source>
</evidence>
<evidence type="ECO:0000313" key="6">
    <source>
        <dbReference type="EMBL" id="MFC4246566.1"/>
    </source>
</evidence>
<protein>
    <submittedName>
        <fullName evidence="6">Hsp20/alpha crystallin family protein</fullName>
    </submittedName>
</protein>
<evidence type="ECO:0000256" key="2">
    <source>
        <dbReference type="RuleBase" id="RU003616"/>
    </source>
</evidence>
<organism evidence="6 7">
    <name type="scientific">Natribaculum luteum</name>
    <dbReference type="NCBI Taxonomy" id="1586232"/>
    <lineage>
        <taxon>Archaea</taxon>
        <taxon>Methanobacteriati</taxon>
        <taxon>Methanobacteriota</taxon>
        <taxon>Stenosarchaea group</taxon>
        <taxon>Halobacteria</taxon>
        <taxon>Halobacteriales</taxon>
        <taxon>Natrialbaceae</taxon>
        <taxon>Natribaculum</taxon>
    </lineage>
</organism>
<dbReference type="PANTHER" id="PTHR11527">
    <property type="entry name" value="HEAT-SHOCK PROTEIN 20 FAMILY MEMBER"/>
    <property type="match status" value="1"/>
</dbReference>
<reference evidence="6 7" key="1">
    <citation type="journal article" date="2014" name="Int. J. Syst. Evol. Microbiol.">
        <title>Complete genome sequence of Corynebacterium casei LMG S-19264T (=DSM 44701T), isolated from a smear-ripened cheese.</title>
        <authorList>
            <consortium name="US DOE Joint Genome Institute (JGI-PGF)"/>
            <person name="Walter F."/>
            <person name="Albersmeier A."/>
            <person name="Kalinowski J."/>
            <person name="Ruckert C."/>
        </authorList>
    </citation>
    <scope>NUCLEOTIDE SEQUENCE [LARGE SCALE GENOMIC DNA]</scope>
    <source>
        <strain evidence="6 7">IBRC-M 10912</strain>
    </source>
</reference>
<gene>
    <name evidence="6" type="ORF">ACFOZ7_06095</name>
</gene>
<dbReference type="GeneID" id="71854651"/>
<dbReference type="EMBL" id="JBHSDJ010000013">
    <property type="protein sequence ID" value="MFC4246566.1"/>
    <property type="molecule type" value="Genomic_DNA"/>
</dbReference>
<feature type="region of interest" description="Disordered" evidence="3">
    <location>
        <begin position="24"/>
        <end position="56"/>
    </location>
</feature>
<dbReference type="Proteomes" id="UP001595821">
    <property type="component" value="Unassembled WGS sequence"/>
</dbReference>
<dbReference type="Gene3D" id="2.60.40.790">
    <property type="match status" value="1"/>
</dbReference>
<comment type="caution">
    <text evidence="6">The sequence shown here is derived from an EMBL/GenBank/DDBJ whole genome shotgun (WGS) entry which is preliminary data.</text>
</comment>
<name>A0ABD5NWW7_9EURY</name>
<dbReference type="PROSITE" id="PS01031">
    <property type="entry name" value="SHSP"/>
    <property type="match status" value="1"/>
</dbReference>
<dbReference type="SUPFAM" id="SSF49764">
    <property type="entry name" value="HSP20-like chaperones"/>
    <property type="match status" value="1"/>
</dbReference>
<evidence type="ECO:0000259" key="4">
    <source>
        <dbReference type="PROSITE" id="PS01031"/>
    </source>
</evidence>
<accession>A0ABD5NWW7</accession>
<evidence type="ECO:0000313" key="7">
    <source>
        <dbReference type="Proteomes" id="UP001595821"/>
    </source>
</evidence>
<dbReference type="InterPro" id="IPR002068">
    <property type="entry name" value="A-crystallin/Hsp20_dom"/>
</dbReference>
<dbReference type="CDD" id="cd06464">
    <property type="entry name" value="ACD_sHsps-like"/>
    <property type="match status" value="1"/>
</dbReference>
<sequence length="158" mass="17983">MSGRRNPFDGLEELFERMSRQFESAARTWDTSSEELPTSPDEGGFGMMTSESGAGLDLADHDDEFVVTVDVPGYEKDDIEVRLTGDTLHIEGERERETDEEAENYLRRERQRRSFSRRVRLPEPVDTDEASARVQNGVLTITLGKEEPGRDSRSIEIE</sequence>
<dbReference type="Pfam" id="PF00011">
    <property type="entry name" value="HSP20"/>
    <property type="match status" value="1"/>
</dbReference>
<feature type="domain" description="SHSP" evidence="4">
    <location>
        <begin position="47"/>
        <end position="158"/>
    </location>
</feature>
<proteinExistence type="inferred from homology"/>
<dbReference type="PROSITE" id="PS51203">
    <property type="entry name" value="CS"/>
    <property type="match status" value="1"/>
</dbReference>
<dbReference type="InterPro" id="IPR007052">
    <property type="entry name" value="CS_dom"/>
</dbReference>
<feature type="domain" description="CS" evidence="5">
    <location>
        <begin position="51"/>
        <end position="155"/>
    </location>
</feature>
<dbReference type="RefSeq" id="WP_246966756.1">
    <property type="nucleotide sequence ID" value="NZ_CP095397.1"/>
</dbReference>
<dbReference type="AlphaFoldDB" id="A0ABD5NWW7"/>
<comment type="similarity">
    <text evidence="1 2">Belongs to the small heat shock protein (HSP20) family.</text>
</comment>
<dbReference type="InterPro" id="IPR031107">
    <property type="entry name" value="Small_HSP"/>
</dbReference>
<evidence type="ECO:0000259" key="5">
    <source>
        <dbReference type="PROSITE" id="PS51203"/>
    </source>
</evidence>
<evidence type="ECO:0000256" key="3">
    <source>
        <dbReference type="SAM" id="MobiDB-lite"/>
    </source>
</evidence>